<feature type="chain" id="PRO_5014573506" evidence="1">
    <location>
        <begin position="22"/>
        <end position="175"/>
    </location>
</feature>
<accession>G7KBW8</accession>
<evidence type="ECO:0000313" key="3">
    <source>
        <dbReference type="EMBL" id="RHN57077.1"/>
    </source>
</evidence>
<dbReference type="PANTHER" id="PTHR31890">
    <property type="entry name" value="PLANT INVERTASE/PECTIN METHYLESTERASE INHIBITOR SUPERFAMILY PROTEIN"/>
    <property type="match status" value="1"/>
</dbReference>
<reference evidence="2 5" key="2">
    <citation type="journal article" date="2014" name="BMC Genomics">
        <title>An improved genome release (version Mt4.0) for the model legume Medicago truncatula.</title>
        <authorList>
            <person name="Tang H."/>
            <person name="Krishnakumar V."/>
            <person name="Bidwell S."/>
            <person name="Rosen B."/>
            <person name="Chan A."/>
            <person name="Zhou S."/>
            <person name="Gentzbittel L."/>
            <person name="Childs K.L."/>
            <person name="Yandell M."/>
            <person name="Gundlach H."/>
            <person name="Mayer K.F."/>
            <person name="Schwartz D.C."/>
            <person name="Town C.D."/>
        </authorList>
    </citation>
    <scope>GENOME REANNOTATION</scope>
    <source>
        <strain evidence="4 5">cv. Jemalong A17</strain>
    </source>
</reference>
<evidence type="ECO:0000256" key="1">
    <source>
        <dbReference type="SAM" id="SignalP"/>
    </source>
</evidence>
<reference evidence="4" key="3">
    <citation type="submission" date="2015-04" db="UniProtKB">
        <authorList>
            <consortium name="EnsemblPlants"/>
        </authorList>
    </citation>
    <scope>IDENTIFICATION</scope>
    <source>
        <strain evidence="4">cv. Jemalong A17</strain>
    </source>
</reference>
<protein>
    <submittedName>
        <fullName evidence="2">Pectinesterase inhibitor domain protein</fullName>
    </submittedName>
    <submittedName>
        <fullName evidence="3">Putative pectinesterase inhibitor domain-containing protein</fullName>
    </submittedName>
</protein>
<evidence type="ECO:0000313" key="2">
    <source>
        <dbReference type="EMBL" id="AES99524.2"/>
    </source>
</evidence>
<evidence type="ECO:0000313" key="5">
    <source>
        <dbReference type="Proteomes" id="UP000002051"/>
    </source>
</evidence>
<reference evidence="2 5" key="1">
    <citation type="journal article" date="2011" name="Nature">
        <title>The Medicago genome provides insight into the evolution of rhizobial symbioses.</title>
        <authorList>
            <person name="Young N.D."/>
            <person name="Debelle F."/>
            <person name="Oldroyd G.E."/>
            <person name="Geurts R."/>
            <person name="Cannon S.B."/>
            <person name="Udvardi M.K."/>
            <person name="Benedito V.A."/>
            <person name="Mayer K.F."/>
            <person name="Gouzy J."/>
            <person name="Schoof H."/>
            <person name="Van de Peer Y."/>
            <person name="Proost S."/>
            <person name="Cook D.R."/>
            <person name="Meyers B.C."/>
            <person name="Spannagl M."/>
            <person name="Cheung F."/>
            <person name="De Mita S."/>
            <person name="Krishnakumar V."/>
            <person name="Gundlach H."/>
            <person name="Zhou S."/>
            <person name="Mudge J."/>
            <person name="Bharti A.K."/>
            <person name="Murray J.D."/>
            <person name="Naoumkina M.A."/>
            <person name="Rosen B."/>
            <person name="Silverstein K.A."/>
            <person name="Tang H."/>
            <person name="Rombauts S."/>
            <person name="Zhao P.X."/>
            <person name="Zhou P."/>
            <person name="Barbe V."/>
            <person name="Bardou P."/>
            <person name="Bechner M."/>
            <person name="Bellec A."/>
            <person name="Berger A."/>
            <person name="Berges H."/>
            <person name="Bidwell S."/>
            <person name="Bisseling T."/>
            <person name="Choisne N."/>
            <person name="Couloux A."/>
            <person name="Denny R."/>
            <person name="Deshpande S."/>
            <person name="Dai X."/>
            <person name="Doyle J.J."/>
            <person name="Dudez A.M."/>
            <person name="Farmer A.D."/>
            <person name="Fouteau S."/>
            <person name="Franken C."/>
            <person name="Gibelin C."/>
            <person name="Gish J."/>
            <person name="Goldstein S."/>
            <person name="Gonzalez A.J."/>
            <person name="Green P.J."/>
            <person name="Hallab A."/>
            <person name="Hartog M."/>
            <person name="Hua A."/>
            <person name="Humphray S.J."/>
            <person name="Jeong D.H."/>
            <person name="Jing Y."/>
            <person name="Jocker A."/>
            <person name="Kenton S.M."/>
            <person name="Kim D.J."/>
            <person name="Klee K."/>
            <person name="Lai H."/>
            <person name="Lang C."/>
            <person name="Lin S."/>
            <person name="Macmil S.L."/>
            <person name="Magdelenat G."/>
            <person name="Matthews L."/>
            <person name="McCorrison J."/>
            <person name="Monaghan E.L."/>
            <person name="Mun J.H."/>
            <person name="Najar F.Z."/>
            <person name="Nicholson C."/>
            <person name="Noirot C."/>
            <person name="O'Bleness M."/>
            <person name="Paule C.R."/>
            <person name="Poulain J."/>
            <person name="Prion F."/>
            <person name="Qin B."/>
            <person name="Qu C."/>
            <person name="Retzel E.F."/>
            <person name="Riddle C."/>
            <person name="Sallet E."/>
            <person name="Samain S."/>
            <person name="Samson N."/>
            <person name="Sanders I."/>
            <person name="Saurat O."/>
            <person name="Scarpelli C."/>
            <person name="Schiex T."/>
            <person name="Segurens B."/>
            <person name="Severin A.J."/>
            <person name="Sherrier D.J."/>
            <person name="Shi R."/>
            <person name="Sims S."/>
            <person name="Singer S.R."/>
            <person name="Sinharoy S."/>
            <person name="Sterck L."/>
            <person name="Viollet A."/>
            <person name="Wang B.B."/>
            <person name="Wang K."/>
            <person name="Wang M."/>
            <person name="Wang X."/>
            <person name="Warfsmann J."/>
            <person name="Weissenbach J."/>
            <person name="White D.D."/>
            <person name="White J.D."/>
            <person name="Wiley G.B."/>
            <person name="Wincker P."/>
            <person name="Xing Y."/>
            <person name="Yang L."/>
            <person name="Yao Z."/>
            <person name="Ying F."/>
            <person name="Zhai J."/>
            <person name="Zhou L."/>
            <person name="Zuber A."/>
            <person name="Denarie J."/>
            <person name="Dixon R.A."/>
            <person name="May G.D."/>
            <person name="Schwartz D.C."/>
            <person name="Rogers J."/>
            <person name="Quetier F."/>
            <person name="Town C.D."/>
            <person name="Roe B.A."/>
        </authorList>
    </citation>
    <scope>NUCLEOTIDE SEQUENCE [LARGE SCALE GENOMIC DNA]</scope>
    <source>
        <strain evidence="2">A17</strain>
        <strain evidence="4 5">cv. Jemalong A17</strain>
    </source>
</reference>
<dbReference type="AlphaFoldDB" id="G7KBW8"/>
<keyword evidence="5" id="KW-1185">Reference proteome</keyword>
<dbReference type="InterPro" id="IPR035513">
    <property type="entry name" value="Invertase/methylesterase_inhib"/>
</dbReference>
<dbReference type="GO" id="GO:0004857">
    <property type="term" value="F:enzyme inhibitor activity"/>
    <property type="evidence" value="ECO:0007669"/>
    <property type="project" value="InterPro"/>
</dbReference>
<dbReference type="Gramene" id="rna32572">
    <property type="protein sequence ID" value="RHN57077.1"/>
    <property type="gene ID" value="gene32572"/>
</dbReference>
<dbReference type="NCBIfam" id="TIGR01614">
    <property type="entry name" value="PME_inhib"/>
    <property type="match status" value="1"/>
</dbReference>
<dbReference type="EMBL" id="CM001221">
    <property type="protein sequence ID" value="AES99524.2"/>
    <property type="molecule type" value="Genomic_DNA"/>
</dbReference>
<dbReference type="HOGENOM" id="CLU_107780_0_0_1"/>
<gene>
    <name evidence="2" type="ordered locus">MTR_5g081840</name>
    <name evidence="3" type="ORF">MtrunA17_Chr5g0436491</name>
</gene>
<evidence type="ECO:0000313" key="4">
    <source>
        <dbReference type="EnsemblPlants" id="AES99524"/>
    </source>
</evidence>
<dbReference type="PANTHER" id="PTHR31890:SF9">
    <property type="entry name" value="PLANT INVERTASE_PECTIN METHYLESTERASE INHIBITOR SUPERFAMILY PROTEIN"/>
    <property type="match status" value="1"/>
</dbReference>
<dbReference type="Proteomes" id="UP000265566">
    <property type="component" value="Chromosome 5"/>
</dbReference>
<accession>A0A0C3XR87</accession>
<dbReference type="InterPro" id="IPR006501">
    <property type="entry name" value="Pectinesterase_inhib_dom"/>
</dbReference>
<sequence>MAPSACLSVLLVISMIFISHAISLPTPSPKLYKSVCKEPRQKEFEQRCLKLIEAYPKITLIKDYLTFCRSFLKTVAIKKAIKSQHRVKEIVKKYPSSQPIKECGDDYNTVVSEVQGALREDPEMISLAVKYASDALDMCERSLANEKIVNTSSIAALNHEMMLYTDIVVIAGGHL</sequence>
<keyword evidence="1" id="KW-0732">Signal</keyword>
<dbReference type="SUPFAM" id="SSF101148">
    <property type="entry name" value="Plant invertase/pectin methylesterase inhibitor"/>
    <property type="match status" value="1"/>
</dbReference>
<dbReference type="EMBL" id="PSQE01000005">
    <property type="protein sequence ID" value="RHN57077.1"/>
    <property type="molecule type" value="Genomic_DNA"/>
</dbReference>
<dbReference type="EnsemblPlants" id="AES99524">
    <property type="protein sequence ID" value="AES99524"/>
    <property type="gene ID" value="MTR_5g081840"/>
</dbReference>
<dbReference type="Proteomes" id="UP000002051">
    <property type="component" value="Chromosome 5"/>
</dbReference>
<dbReference type="PaxDb" id="3880-AES99524"/>
<reference evidence="3" key="4">
    <citation type="journal article" date="2018" name="Nat. Plants">
        <title>Whole-genome landscape of Medicago truncatula symbiotic genes.</title>
        <authorList>
            <person name="Pecrix Y."/>
            <person name="Gamas P."/>
            <person name="Carrere S."/>
        </authorList>
    </citation>
    <scope>NUCLEOTIDE SEQUENCE</scope>
    <source>
        <tissue evidence="3">Leaves</tissue>
    </source>
</reference>
<feature type="signal peptide" evidence="1">
    <location>
        <begin position="1"/>
        <end position="21"/>
    </location>
</feature>
<proteinExistence type="predicted"/>
<organism evidence="2 5">
    <name type="scientific">Medicago truncatula</name>
    <name type="common">Barrel medic</name>
    <name type="synonym">Medicago tribuloides</name>
    <dbReference type="NCBI Taxonomy" id="3880"/>
    <lineage>
        <taxon>Eukaryota</taxon>
        <taxon>Viridiplantae</taxon>
        <taxon>Streptophyta</taxon>
        <taxon>Embryophyta</taxon>
        <taxon>Tracheophyta</taxon>
        <taxon>Spermatophyta</taxon>
        <taxon>Magnoliopsida</taxon>
        <taxon>eudicotyledons</taxon>
        <taxon>Gunneridae</taxon>
        <taxon>Pentapetalae</taxon>
        <taxon>rosids</taxon>
        <taxon>fabids</taxon>
        <taxon>Fabales</taxon>
        <taxon>Fabaceae</taxon>
        <taxon>Papilionoideae</taxon>
        <taxon>50 kb inversion clade</taxon>
        <taxon>NPAAA clade</taxon>
        <taxon>Hologalegina</taxon>
        <taxon>IRL clade</taxon>
        <taxon>Trifolieae</taxon>
        <taxon>Medicago</taxon>
    </lineage>
</organism>
<name>G7KBW8_MEDTR</name>
<dbReference type="Gene3D" id="1.20.140.40">
    <property type="entry name" value="Invertase/pectin methylesterase inhibitor family protein"/>
    <property type="match status" value="1"/>
</dbReference>